<evidence type="ECO:0000259" key="7">
    <source>
        <dbReference type="PROSITE" id="PS50850"/>
    </source>
</evidence>
<feature type="transmembrane region" description="Helical" evidence="6">
    <location>
        <begin position="194"/>
        <end position="219"/>
    </location>
</feature>
<feature type="transmembrane region" description="Helical" evidence="6">
    <location>
        <begin position="69"/>
        <end position="91"/>
    </location>
</feature>
<dbReference type="InterPro" id="IPR036259">
    <property type="entry name" value="MFS_trans_sf"/>
</dbReference>
<proteinExistence type="predicted"/>
<dbReference type="PANTHER" id="PTHR23504">
    <property type="entry name" value="MAJOR FACILITATOR SUPERFAMILY DOMAIN-CONTAINING PROTEIN 10"/>
    <property type="match status" value="1"/>
</dbReference>
<feature type="transmembrane region" description="Helical" evidence="6">
    <location>
        <begin position="7"/>
        <end position="28"/>
    </location>
</feature>
<evidence type="ECO:0000256" key="4">
    <source>
        <dbReference type="ARBA" id="ARBA00022989"/>
    </source>
</evidence>
<evidence type="ECO:0000313" key="9">
    <source>
        <dbReference type="Proteomes" id="UP000460298"/>
    </source>
</evidence>
<keyword evidence="4 6" id="KW-1133">Transmembrane helix</keyword>
<organism evidence="8 9">
    <name type="scientific">Leptonema illini</name>
    <dbReference type="NCBI Taxonomy" id="183"/>
    <lineage>
        <taxon>Bacteria</taxon>
        <taxon>Pseudomonadati</taxon>
        <taxon>Spirochaetota</taxon>
        <taxon>Spirochaetia</taxon>
        <taxon>Leptospirales</taxon>
        <taxon>Leptospiraceae</taxon>
        <taxon>Leptonema</taxon>
    </lineage>
</organism>
<keyword evidence="3 6" id="KW-0812">Transmembrane</keyword>
<dbReference type="AlphaFoldDB" id="A0A833H3W8"/>
<dbReference type="Pfam" id="PF07690">
    <property type="entry name" value="MFS_1"/>
    <property type="match status" value="1"/>
</dbReference>
<dbReference type="EMBL" id="WBUI01000003">
    <property type="protein sequence ID" value="KAB2934392.1"/>
    <property type="molecule type" value="Genomic_DNA"/>
</dbReference>
<dbReference type="Proteomes" id="UP000460298">
    <property type="component" value="Unassembled WGS sequence"/>
</dbReference>
<sequence length="436" mass="46686">MQRRSSVGVLLFILILDLMGFTLIFPLVPDLLAFYVHSTPHAIDSYLPSLIQTLLQFAPGIGTGEEREIILLGGILASVYALLQFFLSPFWGRLSDRIGRRPVLLLTSSGLAFAYLLWGFSTTFTLFLISRVVAGVMAGNLGVATAAMADLSTEEGRTKSMGLVGAAFGVGFIVGPALGGALSKLDLSGLPFAYHPFSAAAFVSVALSLLSAVLNYFFLQETLPEHLRSKGPLRIEYPFRVLSELKEPTFRRMLALNFAFMFLFTSFEFTVTFFYKIDFGLMPSQIGLVFFYLGLLLALGQGVLVRRLSGIISEQRMIVAGVILIAFALPLLALSSPSVPLSLLALAPVAIGSSLLQPAMAGLASRSISADRQGLAMGSFRSMGSLARGIGPIFGSYVYGSMGITVTYIVIGALLLVSFAVGAGTLRQAQSEASRT</sequence>
<protein>
    <submittedName>
        <fullName evidence="8">MFS transporter</fullName>
    </submittedName>
</protein>
<feature type="transmembrane region" description="Helical" evidence="6">
    <location>
        <begin position="408"/>
        <end position="426"/>
    </location>
</feature>
<feature type="transmembrane region" description="Helical" evidence="6">
    <location>
        <begin position="126"/>
        <end position="149"/>
    </location>
</feature>
<dbReference type="SUPFAM" id="SSF103473">
    <property type="entry name" value="MFS general substrate transporter"/>
    <property type="match status" value="1"/>
</dbReference>
<evidence type="ECO:0000256" key="2">
    <source>
        <dbReference type="ARBA" id="ARBA00022448"/>
    </source>
</evidence>
<dbReference type="InterPro" id="IPR020846">
    <property type="entry name" value="MFS_dom"/>
</dbReference>
<feature type="transmembrane region" description="Helical" evidence="6">
    <location>
        <begin position="254"/>
        <end position="274"/>
    </location>
</feature>
<feature type="transmembrane region" description="Helical" evidence="6">
    <location>
        <begin position="103"/>
        <end position="120"/>
    </location>
</feature>
<accession>A0A833H3W8</accession>
<feature type="transmembrane region" description="Helical" evidence="6">
    <location>
        <begin position="317"/>
        <end position="335"/>
    </location>
</feature>
<keyword evidence="2" id="KW-0813">Transport</keyword>
<evidence type="ECO:0000256" key="5">
    <source>
        <dbReference type="ARBA" id="ARBA00023136"/>
    </source>
</evidence>
<dbReference type="GO" id="GO:0022857">
    <property type="term" value="F:transmembrane transporter activity"/>
    <property type="evidence" value="ECO:0007669"/>
    <property type="project" value="InterPro"/>
</dbReference>
<dbReference type="PROSITE" id="PS50850">
    <property type="entry name" value="MFS"/>
    <property type="match status" value="1"/>
</dbReference>
<reference evidence="8 9" key="1">
    <citation type="submission" date="2019-10" db="EMBL/GenBank/DDBJ databases">
        <title>Extracellular Electron Transfer in a Candidatus Methanoperedens spp. Enrichment Culture.</title>
        <authorList>
            <person name="Berger S."/>
            <person name="Rangel Shaw D."/>
            <person name="Berben T."/>
            <person name="In 'T Zandt M."/>
            <person name="Frank J."/>
            <person name="Reimann J."/>
            <person name="Jetten M.S.M."/>
            <person name="Welte C.U."/>
        </authorList>
    </citation>
    <scope>NUCLEOTIDE SEQUENCE [LARGE SCALE GENOMIC DNA]</scope>
    <source>
        <strain evidence="8">SB12</strain>
    </source>
</reference>
<dbReference type="GO" id="GO:0016020">
    <property type="term" value="C:membrane"/>
    <property type="evidence" value="ECO:0007669"/>
    <property type="project" value="UniProtKB-SubCell"/>
</dbReference>
<dbReference type="PANTHER" id="PTHR23504:SF15">
    <property type="entry name" value="MAJOR FACILITATOR SUPERFAMILY (MFS) PROFILE DOMAIN-CONTAINING PROTEIN"/>
    <property type="match status" value="1"/>
</dbReference>
<feature type="transmembrane region" description="Helical" evidence="6">
    <location>
        <begin position="161"/>
        <end position="182"/>
    </location>
</feature>
<evidence type="ECO:0000256" key="3">
    <source>
        <dbReference type="ARBA" id="ARBA00022692"/>
    </source>
</evidence>
<dbReference type="InterPro" id="IPR011701">
    <property type="entry name" value="MFS"/>
</dbReference>
<comment type="subcellular location">
    <subcellularLocation>
        <location evidence="1">Membrane</location>
        <topology evidence="1">Multi-pass membrane protein</topology>
    </subcellularLocation>
</comment>
<dbReference type="Gene3D" id="1.20.1250.20">
    <property type="entry name" value="MFS general substrate transporter like domains"/>
    <property type="match status" value="1"/>
</dbReference>
<evidence type="ECO:0000256" key="6">
    <source>
        <dbReference type="SAM" id="Phobius"/>
    </source>
</evidence>
<evidence type="ECO:0000256" key="1">
    <source>
        <dbReference type="ARBA" id="ARBA00004141"/>
    </source>
</evidence>
<evidence type="ECO:0000313" key="8">
    <source>
        <dbReference type="EMBL" id="KAB2934392.1"/>
    </source>
</evidence>
<name>A0A833H3W8_9LEPT</name>
<comment type="caution">
    <text evidence="8">The sequence shown here is derived from an EMBL/GenBank/DDBJ whole genome shotgun (WGS) entry which is preliminary data.</text>
</comment>
<feature type="domain" description="Major facilitator superfamily (MFS) profile" evidence="7">
    <location>
        <begin position="6"/>
        <end position="430"/>
    </location>
</feature>
<keyword evidence="5 6" id="KW-0472">Membrane</keyword>
<feature type="transmembrane region" description="Helical" evidence="6">
    <location>
        <begin position="286"/>
        <end position="305"/>
    </location>
</feature>
<gene>
    <name evidence="8" type="ORF">F9K24_05035</name>
</gene>